<dbReference type="InterPro" id="IPR016032">
    <property type="entry name" value="Sig_transdc_resp-reg_C-effctor"/>
</dbReference>
<reference evidence="2" key="1">
    <citation type="submission" date="2022-03" db="EMBL/GenBank/DDBJ databases">
        <title>Genome Identification and Characterization of new species Bdellovibrio reynosense LBG001 sp. nov. from a Mexico soil sample.</title>
        <authorList>
            <person name="Camilli A."/>
            <person name="Ajao Y."/>
            <person name="Guo X."/>
        </authorList>
    </citation>
    <scope>NUCLEOTIDE SEQUENCE</scope>
    <source>
        <strain evidence="2">LBG001</strain>
    </source>
</reference>
<proteinExistence type="predicted"/>
<accession>A0ABY4CCC8</accession>
<dbReference type="Gene3D" id="1.10.10.10">
    <property type="entry name" value="Winged helix-like DNA-binding domain superfamily/Winged helix DNA-binding domain"/>
    <property type="match status" value="1"/>
</dbReference>
<organism evidence="2 3">
    <name type="scientific">Bdellovibrio reynosensis</name>
    <dbReference type="NCBI Taxonomy" id="2835041"/>
    <lineage>
        <taxon>Bacteria</taxon>
        <taxon>Pseudomonadati</taxon>
        <taxon>Bdellovibrionota</taxon>
        <taxon>Bdellovibrionia</taxon>
        <taxon>Bdellovibrionales</taxon>
        <taxon>Pseudobdellovibrionaceae</taxon>
        <taxon>Bdellovibrio</taxon>
    </lineage>
</organism>
<sequence>MSKPEDFQSYVFKHFEKWNFTKTESEIALMILKGFSLRDIAGKRGTTETTTRQQALSLYKKAAVDGRHQLSAFFMEHLLTAPQAEVEITPYGRNGSDSL</sequence>
<dbReference type="SUPFAM" id="SSF46894">
    <property type="entry name" value="C-terminal effector domain of the bipartite response regulators"/>
    <property type="match status" value="1"/>
</dbReference>
<evidence type="ECO:0000313" key="2">
    <source>
        <dbReference type="EMBL" id="UOF02633.1"/>
    </source>
</evidence>
<dbReference type="InterPro" id="IPR000792">
    <property type="entry name" value="Tscrpt_reg_LuxR_C"/>
</dbReference>
<dbReference type="SMART" id="SM00421">
    <property type="entry name" value="HTH_LUXR"/>
    <property type="match status" value="1"/>
</dbReference>
<gene>
    <name evidence="2" type="ORF">MNR06_06680</name>
</gene>
<dbReference type="RefSeq" id="WP_243540359.1">
    <property type="nucleotide sequence ID" value="NZ_CP093442.1"/>
</dbReference>
<keyword evidence="3" id="KW-1185">Reference proteome</keyword>
<evidence type="ECO:0000259" key="1">
    <source>
        <dbReference type="SMART" id="SM00421"/>
    </source>
</evidence>
<name>A0ABY4CCC8_9BACT</name>
<dbReference type="InterPro" id="IPR036388">
    <property type="entry name" value="WH-like_DNA-bd_sf"/>
</dbReference>
<dbReference type="EMBL" id="CP093442">
    <property type="protein sequence ID" value="UOF02633.1"/>
    <property type="molecule type" value="Genomic_DNA"/>
</dbReference>
<protein>
    <submittedName>
        <fullName evidence="2">Helix-turn-helix transcriptional regulator</fullName>
    </submittedName>
</protein>
<feature type="domain" description="HTH luxR-type" evidence="1">
    <location>
        <begin position="17"/>
        <end position="74"/>
    </location>
</feature>
<evidence type="ECO:0000313" key="3">
    <source>
        <dbReference type="Proteomes" id="UP000830116"/>
    </source>
</evidence>
<dbReference type="Proteomes" id="UP000830116">
    <property type="component" value="Chromosome"/>
</dbReference>